<dbReference type="KEGG" id="tcu:Tcur_3741"/>
<feature type="region of interest" description="Disordered" evidence="1">
    <location>
        <begin position="1"/>
        <end position="24"/>
    </location>
</feature>
<organism evidence="2 3">
    <name type="scientific">Thermomonospora curvata (strain ATCC 19995 / DSM 43183 / JCM 3096 / KCTC 9072 / NBRC 15933 / NCIMB 10081 / Henssen B9)</name>
    <dbReference type="NCBI Taxonomy" id="471852"/>
    <lineage>
        <taxon>Bacteria</taxon>
        <taxon>Bacillati</taxon>
        <taxon>Actinomycetota</taxon>
        <taxon>Actinomycetes</taxon>
        <taxon>Streptosporangiales</taxon>
        <taxon>Thermomonosporaceae</taxon>
        <taxon>Thermomonospora</taxon>
    </lineage>
</organism>
<gene>
    <name evidence="2" type="ordered locus">Tcur_3741</name>
</gene>
<evidence type="ECO:0000313" key="2">
    <source>
        <dbReference type="EMBL" id="ACY99274.1"/>
    </source>
</evidence>
<name>D1ACL5_THECD</name>
<accession>D1ACL5</accession>
<dbReference type="HOGENOM" id="CLU_2060318_0_0_11"/>
<evidence type="ECO:0000313" key="3">
    <source>
        <dbReference type="Proteomes" id="UP000001918"/>
    </source>
</evidence>
<proteinExistence type="predicted"/>
<keyword evidence="3" id="KW-1185">Reference proteome</keyword>
<dbReference type="EMBL" id="CP001738">
    <property type="protein sequence ID" value="ACY99274.1"/>
    <property type="molecule type" value="Genomic_DNA"/>
</dbReference>
<dbReference type="STRING" id="471852.Tcur_3741"/>
<sequence length="119" mass="12827">MVCSPVISMTRKSQPVRTAPRPGWSDFAHESSALMPPSLPEFVSIERGDKGADQPYARKRQVYGGLAPLCDVRLQQVVGERQGWSVFGEGTAAELIALTARMGAADGGVPGPYSWRQPV</sequence>
<dbReference type="Proteomes" id="UP000001918">
    <property type="component" value="Chromosome"/>
</dbReference>
<protein>
    <submittedName>
        <fullName evidence="2">Uncharacterized protein</fullName>
    </submittedName>
</protein>
<dbReference type="AlphaFoldDB" id="D1ACL5"/>
<reference evidence="2 3" key="1">
    <citation type="journal article" date="2011" name="Stand. Genomic Sci.">
        <title>Complete genome sequence of Thermomonospora curvata type strain (B9).</title>
        <authorList>
            <person name="Chertkov O."/>
            <person name="Sikorski J."/>
            <person name="Nolan M."/>
            <person name="Lapidus A."/>
            <person name="Lucas S."/>
            <person name="Del Rio T.G."/>
            <person name="Tice H."/>
            <person name="Cheng J.F."/>
            <person name="Goodwin L."/>
            <person name="Pitluck S."/>
            <person name="Liolios K."/>
            <person name="Ivanova N."/>
            <person name="Mavromatis K."/>
            <person name="Mikhailova N."/>
            <person name="Ovchinnikova G."/>
            <person name="Pati A."/>
            <person name="Chen A."/>
            <person name="Palaniappan K."/>
            <person name="Djao O.D."/>
            <person name="Land M."/>
            <person name="Hauser L."/>
            <person name="Chang Y.J."/>
            <person name="Jeffries C.D."/>
            <person name="Brettin T."/>
            <person name="Han C."/>
            <person name="Detter J.C."/>
            <person name="Rohde M."/>
            <person name="Goker M."/>
            <person name="Woyke T."/>
            <person name="Bristow J."/>
            <person name="Eisen J.A."/>
            <person name="Markowitz V."/>
            <person name="Hugenholtz P."/>
            <person name="Klenk H.P."/>
            <person name="Kyrpides N.C."/>
        </authorList>
    </citation>
    <scope>NUCLEOTIDE SEQUENCE [LARGE SCALE GENOMIC DNA]</scope>
    <source>
        <strain evidence="3">ATCC 19995 / DSM 43183 / JCM 3096 / KCTC 9072 / NBRC 15933 / NCIMB 10081 / Henssen B9</strain>
    </source>
</reference>
<evidence type="ECO:0000256" key="1">
    <source>
        <dbReference type="SAM" id="MobiDB-lite"/>
    </source>
</evidence>